<dbReference type="PROSITE" id="PS51724">
    <property type="entry name" value="SPOR"/>
    <property type="match status" value="1"/>
</dbReference>
<dbReference type="InterPro" id="IPR036680">
    <property type="entry name" value="SPOR-like_sf"/>
</dbReference>
<dbReference type="RefSeq" id="WP_011841512.1">
    <property type="nucleotide sequence ID" value="NC_007493.2"/>
</dbReference>
<keyword evidence="3" id="KW-0132">Cell division</keyword>
<gene>
    <name evidence="3" type="ORF">RSP_0549</name>
</gene>
<feature type="region of interest" description="Disordered" evidence="1">
    <location>
        <begin position="174"/>
        <end position="210"/>
    </location>
</feature>
<dbReference type="GO" id="GO:0042834">
    <property type="term" value="F:peptidoglycan binding"/>
    <property type="evidence" value="ECO:0007669"/>
    <property type="project" value="InterPro"/>
</dbReference>
<dbReference type="KEGG" id="rsp:RSP_0549"/>
<organism evidence="3 4">
    <name type="scientific">Cereibacter sphaeroides (strain ATCC 17023 / DSM 158 / JCM 6121 / CCUG 31486 / LMG 2827 / NBRC 12203 / NCIMB 8253 / ATH 2.4.1.)</name>
    <name type="common">Rhodobacter sphaeroides</name>
    <dbReference type="NCBI Taxonomy" id="272943"/>
    <lineage>
        <taxon>Bacteria</taxon>
        <taxon>Pseudomonadati</taxon>
        <taxon>Pseudomonadota</taxon>
        <taxon>Alphaproteobacteria</taxon>
        <taxon>Rhodobacterales</taxon>
        <taxon>Paracoccaceae</taxon>
        <taxon>Cereibacter</taxon>
    </lineage>
</organism>
<evidence type="ECO:0000256" key="1">
    <source>
        <dbReference type="SAM" id="MobiDB-lite"/>
    </source>
</evidence>
<dbReference type="EMBL" id="CP000143">
    <property type="protein sequence ID" value="ABA79721.2"/>
    <property type="molecule type" value="Genomic_DNA"/>
</dbReference>
<feature type="compositionally biased region" description="Basic and acidic residues" evidence="1">
    <location>
        <begin position="200"/>
        <end position="209"/>
    </location>
</feature>
<protein>
    <submittedName>
        <fullName evidence="3">Sporulation and cell division-related protein</fullName>
    </submittedName>
</protein>
<dbReference type="eggNOG" id="COG3087">
    <property type="taxonomic scope" value="Bacteria"/>
</dbReference>
<dbReference type="OrthoDB" id="9766672at2"/>
<evidence type="ECO:0000313" key="3">
    <source>
        <dbReference type="EMBL" id="ABA79721.2"/>
    </source>
</evidence>
<name>Q3J0G3_CERS4</name>
<dbReference type="Proteomes" id="UP000002703">
    <property type="component" value="Chromosome 1"/>
</dbReference>
<accession>Q3J0G3</accession>
<dbReference type="PATRIC" id="fig|272943.9.peg.2499"/>
<sequence>MSHPIFRNWALVAAAGLVLGACDRVREATGFGPAEGGAAAVIVPAQAPVGADVEAPEAYQTTDKALWDGRPSLGGIWVAAPDVKDPERVVMVNPANNRSVVGALFRRERENPGPKLQLSSDAAEALGLLAGQPATIRVTALRRKEAAEAAATDASVSQPAPQPATEAGPAFLATEPRTASPAPVAGGRTIRVGSFGQPENARRTADRLTEGGVPARVAEVRQGGTSLWTVLAGPAPSDEAPALLARVKGLGFADAHLLAR</sequence>
<dbReference type="AlphaFoldDB" id="Q3J0G3"/>
<dbReference type="PROSITE" id="PS51257">
    <property type="entry name" value="PROKAR_LIPOPROTEIN"/>
    <property type="match status" value="1"/>
</dbReference>
<dbReference type="EnsemblBacteria" id="ABA79721">
    <property type="protein sequence ID" value="ABA79721"/>
    <property type="gene ID" value="RSP_0549"/>
</dbReference>
<dbReference type="GeneID" id="3718058"/>
<reference evidence="4" key="1">
    <citation type="submission" date="2005-09" db="EMBL/GenBank/DDBJ databases">
        <title>Complete sequence of chromosome 1 of Rhodobacter sphaeroides 2.4.1.</title>
        <authorList>
            <person name="Copeland A."/>
            <person name="Lucas S."/>
            <person name="Lapidus A."/>
            <person name="Barry K."/>
            <person name="Detter J.C."/>
            <person name="Glavina T."/>
            <person name="Hammon N."/>
            <person name="Israni S."/>
            <person name="Pitluck S."/>
            <person name="Richardson P."/>
            <person name="Mackenzie C."/>
            <person name="Choudhary M."/>
            <person name="Larimer F."/>
            <person name="Hauser L.J."/>
            <person name="Land M."/>
            <person name="Donohue T.J."/>
            <person name="Kaplan S."/>
        </authorList>
    </citation>
    <scope>NUCLEOTIDE SEQUENCE [LARGE SCALE GENOMIC DNA]</scope>
    <source>
        <strain evidence="4">ATCC 17023 / DSM 158 / JCM 6121 / CCUG 31486 / LMG 2827 / NBRC 12203 / NCIMB 8253 / ATH 2.4.1.</strain>
    </source>
</reference>
<keyword evidence="3" id="KW-0131">Cell cycle</keyword>
<proteinExistence type="predicted"/>
<dbReference type="Gene3D" id="3.30.70.1070">
    <property type="entry name" value="Sporulation related repeat"/>
    <property type="match status" value="1"/>
</dbReference>
<dbReference type="InterPro" id="IPR007730">
    <property type="entry name" value="SPOR-like_dom"/>
</dbReference>
<evidence type="ECO:0000259" key="2">
    <source>
        <dbReference type="PROSITE" id="PS51724"/>
    </source>
</evidence>
<dbReference type="Pfam" id="PF05036">
    <property type="entry name" value="SPOR"/>
    <property type="match status" value="1"/>
</dbReference>
<dbReference type="STRING" id="272943.RSP_0549"/>
<dbReference type="GO" id="GO:0051301">
    <property type="term" value="P:cell division"/>
    <property type="evidence" value="ECO:0007669"/>
    <property type="project" value="UniProtKB-KW"/>
</dbReference>
<evidence type="ECO:0000313" key="4">
    <source>
        <dbReference type="Proteomes" id="UP000002703"/>
    </source>
</evidence>
<feature type="domain" description="SPOR" evidence="2">
    <location>
        <begin position="182"/>
        <end position="260"/>
    </location>
</feature>
<dbReference type="SUPFAM" id="SSF110997">
    <property type="entry name" value="Sporulation related repeat"/>
    <property type="match status" value="1"/>
</dbReference>
<keyword evidence="4" id="KW-1185">Reference proteome</keyword>